<dbReference type="Pfam" id="PF19278">
    <property type="entry name" value="Hydant_A_C"/>
    <property type="match status" value="1"/>
</dbReference>
<dbReference type="InterPro" id="IPR049517">
    <property type="entry name" value="ACX-like_C"/>
</dbReference>
<dbReference type="Pfam" id="PF01968">
    <property type="entry name" value="Hydantoinase_A"/>
    <property type="match status" value="1"/>
</dbReference>
<evidence type="ECO:0000259" key="1">
    <source>
        <dbReference type="Pfam" id="PF01968"/>
    </source>
</evidence>
<accession>A0AAU7QEU2</accession>
<name>A0AAU7QEU2_9GAMM</name>
<dbReference type="GO" id="GO:0006749">
    <property type="term" value="P:glutathione metabolic process"/>
    <property type="evidence" value="ECO:0007669"/>
    <property type="project" value="TreeGrafter"/>
</dbReference>
<dbReference type="GO" id="GO:0017168">
    <property type="term" value="F:5-oxoprolinase (ATP-hydrolyzing) activity"/>
    <property type="evidence" value="ECO:0007669"/>
    <property type="project" value="TreeGrafter"/>
</dbReference>
<dbReference type="EMBL" id="CP157947">
    <property type="protein sequence ID" value="XBS71381.1"/>
    <property type="molecule type" value="Genomic_DNA"/>
</dbReference>
<dbReference type="AlphaFoldDB" id="A0AAU7QEU2"/>
<reference evidence="3" key="1">
    <citation type="submission" date="2024-06" db="EMBL/GenBank/DDBJ databases">
        <authorList>
            <person name="Coelho C."/>
            <person name="Bento M."/>
            <person name="Garcia E."/>
            <person name="Camelo A."/>
            <person name="Brandao I."/>
            <person name="Espirito Santo C."/>
            <person name="Trovao J."/>
            <person name="Verissimo A."/>
            <person name="Costa J."/>
            <person name="Tiago I."/>
        </authorList>
    </citation>
    <scope>NUCLEOTIDE SEQUENCE</scope>
    <source>
        <strain evidence="3">KWT182</strain>
    </source>
</reference>
<dbReference type="PANTHER" id="PTHR11365">
    <property type="entry name" value="5-OXOPROLINASE RELATED"/>
    <property type="match status" value="1"/>
</dbReference>
<gene>
    <name evidence="3" type="ORF">ABK905_10830</name>
</gene>
<evidence type="ECO:0000259" key="2">
    <source>
        <dbReference type="Pfam" id="PF19278"/>
    </source>
</evidence>
<protein>
    <submittedName>
        <fullName evidence="3">Hydantoinase/oxoprolinase family protein</fullName>
    </submittedName>
</protein>
<sequence>MEKAASGVYEIVNQSMISAMKVHIAERGDDPRKFYLFAFGGAGPAHAYELARSAGMKGIIVPDGAGAASAMGLVTSGIAFDYARSLVMEVNGQTWPRIAALFEEMAAEGAALLAGVKLSRKPEEIKVQYQMDLRHKGQGHEMTMDVPEALVKAGDYRGICELFYTTHRQKYGHEHRHLAVQLMTCRATVSGHNPEIRLPRLPVSKDAPSRKSTRRVYFPELKAYAPTPIYDRYALGAGMAFNGPAIVEERECTLVVGPSGRVRVDEFGSIFIDIASSNTFAGEK</sequence>
<feature type="domain" description="Acetophenone carboxylase-like C-terminal" evidence="2">
    <location>
        <begin position="120"/>
        <end position="267"/>
    </location>
</feature>
<dbReference type="GO" id="GO:0005829">
    <property type="term" value="C:cytosol"/>
    <property type="evidence" value="ECO:0007669"/>
    <property type="project" value="TreeGrafter"/>
</dbReference>
<dbReference type="PANTHER" id="PTHR11365:SF23">
    <property type="entry name" value="HYPOTHETICAL 5-OXOPROLINASE (EUROFUNG)-RELATED"/>
    <property type="match status" value="1"/>
</dbReference>
<dbReference type="InterPro" id="IPR002821">
    <property type="entry name" value="Hydantoinase_A"/>
</dbReference>
<proteinExistence type="predicted"/>
<feature type="domain" description="Hydantoinase A/oxoprolinase" evidence="1">
    <location>
        <begin position="2"/>
        <end position="78"/>
    </location>
</feature>
<evidence type="ECO:0000313" key="3">
    <source>
        <dbReference type="EMBL" id="XBS71381.1"/>
    </source>
</evidence>
<dbReference type="InterPro" id="IPR045079">
    <property type="entry name" value="Oxoprolinase-like"/>
</dbReference>
<organism evidence="3">
    <name type="scientific">Acerihabitans sp. KWT182</name>
    <dbReference type="NCBI Taxonomy" id="3157919"/>
    <lineage>
        <taxon>Bacteria</taxon>
        <taxon>Pseudomonadati</taxon>
        <taxon>Pseudomonadota</taxon>
        <taxon>Gammaproteobacteria</taxon>
        <taxon>Enterobacterales</taxon>
        <taxon>Pectobacteriaceae</taxon>
        <taxon>Acerihabitans</taxon>
    </lineage>
</organism>